<reference evidence="3" key="1">
    <citation type="submission" date="2016-01" db="EMBL/GenBank/DDBJ databases">
        <authorList>
            <person name="Peeters C."/>
        </authorList>
    </citation>
    <scope>NUCLEOTIDE SEQUENCE</scope>
    <source>
        <strain evidence="3">LMG 29322</strain>
    </source>
</reference>
<comment type="caution">
    <text evidence="3">The sequence shown here is derived from an EMBL/GenBank/DDBJ whole genome shotgun (WGS) entry which is preliminary data.</text>
</comment>
<keyword evidence="4" id="KW-1185">Reference proteome</keyword>
<dbReference type="PRINTS" id="PR00081">
    <property type="entry name" value="GDHRDH"/>
</dbReference>
<dbReference type="SUPFAM" id="SSF51735">
    <property type="entry name" value="NAD(P)-binding Rossmann-fold domains"/>
    <property type="match status" value="1"/>
</dbReference>
<dbReference type="GO" id="GO:0016614">
    <property type="term" value="F:oxidoreductase activity, acting on CH-OH group of donors"/>
    <property type="evidence" value="ECO:0007669"/>
    <property type="project" value="UniProtKB-ARBA"/>
</dbReference>
<dbReference type="InterPro" id="IPR002347">
    <property type="entry name" value="SDR_fam"/>
</dbReference>
<keyword evidence="2" id="KW-0560">Oxidoreductase</keyword>
<sequence>MNEIKPLALVFGGSRGIGAACVDALARSGADVAFTYASQSSAAREWEDKAGAHGAKVRGYRVDICDAKAVDDIFAQVQQDFGRAVRAVVANAGINVPPAPVAQFPDDAFRSLVEVNIVGAFNVLRAAAREVSDGGAIVALTTSLVRHAVPGVGPYSATKAAVECLVRSMSKELAARRVRVNAVAPGPVDTDLFRAGKTDEARARSASMSPLNRIGEPHEVAQVVAFLLSDKASWVDGQIVQTNGGMV</sequence>
<protein>
    <submittedName>
        <fullName evidence="3">Short-chain dehydrogenase/reductase SDR</fullName>
    </submittedName>
</protein>
<dbReference type="STRING" id="1777140.AWB79_07264"/>
<evidence type="ECO:0000256" key="2">
    <source>
        <dbReference type="ARBA" id="ARBA00023002"/>
    </source>
</evidence>
<dbReference type="Pfam" id="PF13561">
    <property type="entry name" value="adh_short_C2"/>
    <property type="match status" value="1"/>
</dbReference>
<dbReference type="Proteomes" id="UP000054851">
    <property type="component" value="Unassembled WGS sequence"/>
</dbReference>
<evidence type="ECO:0000256" key="1">
    <source>
        <dbReference type="ARBA" id="ARBA00006484"/>
    </source>
</evidence>
<name>A0A158DMD5_9BURK</name>
<dbReference type="InterPro" id="IPR036291">
    <property type="entry name" value="NAD(P)-bd_dom_sf"/>
</dbReference>
<dbReference type="OrthoDB" id="9803333at2"/>
<accession>A0A158DMD5</accession>
<dbReference type="EMBL" id="FCOA02000050">
    <property type="protein sequence ID" value="SAK95772.1"/>
    <property type="molecule type" value="Genomic_DNA"/>
</dbReference>
<evidence type="ECO:0000313" key="4">
    <source>
        <dbReference type="Proteomes" id="UP000054851"/>
    </source>
</evidence>
<dbReference type="PANTHER" id="PTHR48107">
    <property type="entry name" value="NADPH-DEPENDENT ALDEHYDE REDUCTASE-LIKE PROTEIN, CHLOROPLASTIC-RELATED"/>
    <property type="match status" value="1"/>
</dbReference>
<dbReference type="Gene3D" id="3.40.50.720">
    <property type="entry name" value="NAD(P)-binding Rossmann-like Domain"/>
    <property type="match status" value="1"/>
</dbReference>
<dbReference type="PANTHER" id="PTHR48107:SF7">
    <property type="entry name" value="RE15974P"/>
    <property type="match status" value="1"/>
</dbReference>
<dbReference type="FunFam" id="3.40.50.720:FF:000084">
    <property type="entry name" value="Short-chain dehydrogenase reductase"/>
    <property type="match status" value="1"/>
</dbReference>
<dbReference type="RefSeq" id="WP_061172264.1">
    <property type="nucleotide sequence ID" value="NZ_FCOA02000050.1"/>
</dbReference>
<proteinExistence type="inferred from homology"/>
<evidence type="ECO:0000313" key="3">
    <source>
        <dbReference type="EMBL" id="SAK95772.1"/>
    </source>
</evidence>
<gene>
    <name evidence="3" type="ORF">AWB79_07264</name>
</gene>
<dbReference type="PRINTS" id="PR00080">
    <property type="entry name" value="SDRFAMILY"/>
</dbReference>
<dbReference type="AlphaFoldDB" id="A0A158DMD5"/>
<organism evidence="3 4">
    <name type="scientific">Caballeronia hypogeia</name>
    <dbReference type="NCBI Taxonomy" id="1777140"/>
    <lineage>
        <taxon>Bacteria</taxon>
        <taxon>Pseudomonadati</taxon>
        <taxon>Pseudomonadota</taxon>
        <taxon>Betaproteobacteria</taxon>
        <taxon>Burkholderiales</taxon>
        <taxon>Burkholderiaceae</taxon>
        <taxon>Caballeronia</taxon>
    </lineage>
</organism>
<comment type="similarity">
    <text evidence="1">Belongs to the short-chain dehydrogenases/reductases (SDR) family.</text>
</comment>